<comment type="subunit">
    <text evidence="6">Interacts with MinD and FtsZ.</text>
</comment>
<reference evidence="10 11" key="1">
    <citation type="submission" date="2020-12" db="EMBL/GenBank/DDBJ databases">
        <authorList>
            <person name="Lu T."/>
            <person name="Wang Q."/>
            <person name="Han X."/>
        </authorList>
    </citation>
    <scope>NUCLEOTIDE SEQUENCE [LARGE SCALE GENOMIC DNA]</scope>
    <source>
        <strain evidence="10 11">WQ 585</strain>
    </source>
</reference>
<comment type="function">
    <text evidence="5 6">Cell division inhibitor that blocks the formation of polar Z ring septums. Rapidly oscillates between the poles of the cell to destabilize FtsZ filaments that have formed before they mature into polar Z rings. Prevents FtsZ polymerization.</text>
</comment>
<accession>A0ABS1EEM1</accession>
<evidence type="ECO:0000259" key="9">
    <source>
        <dbReference type="Pfam" id="PF05209"/>
    </source>
</evidence>
<dbReference type="InterPro" id="IPR016098">
    <property type="entry name" value="CAP/MinC_C"/>
</dbReference>
<keyword evidence="11" id="KW-1185">Reference proteome</keyword>
<comment type="similarity">
    <text evidence="1 6">Belongs to the MinC family.</text>
</comment>
<gene>
    <name evidence="6 10" type="primary">minC</name>
    <name evidence="10" type="ORF">JHL22_03530</name>
</gene>
<feature type="compositionally biased region" description="Pro residues" evidence="7">
    <location>
        <begin position="147"/>
        <end position="156"/>
    </location>
</feature>
<dbReference type="InterPro" id="IPR007874">
    <property type="entry name" value="MinC_N"/>
</dbReference>
<evidence type="ECO:0000313" key="10">
    <source>
        <dbReference type="EMBL" id="MBK1780282.1"/>
    </source>
</evidence>
<feature type="region of interest" description="Disordered" evidence="7">
    <location>
        <begin position="116"/>
        <end position="156"/>
    </location>
</feature>
<evidence type="ECO:0000256" key="3">
    <source>
        <dbReference type="ARBA" id="ARBA00023210"/>
    </source>
</evidence>
<dbReference type="SUPFAM" id="SSF63848">
    <property type="entry name" value="Cell-division inhibitor MinC, C-terminal domain"/>
    <property type="match status" value="1"/>
</dbReference>
<keyword evidence="3 6" id="KW-0717">Septation</keyword>
<evidence type="ECO:0000256" key="4">
    <source>
        <dbReference type="ARBA" id="ARBA00023306"/>
    </source>
</evidence>
<dbReference type="PANTHER" id="PTHR34108:SF1">
    <property type="entry name" value="SEPTUM SITE-DETERMINING PROTEIN MINC"/>
    <property type="match status" value="1"/>
</dbReference>
<dbReference type="PANTHER" id="PTHR34108">
    <property type="entry name" value="SEPTUM SITE-DETERMINING PROTEIN MINC"/>
    <property type="match status" value="1"/>
</dbReference>
<keyword evidence="2 6" id="KW-0132">Cell division</keyword>
<feature type="domain" description="Septum formation inhibitor MinC C-terminal" evidence="8">
    <location>
        <begin position="160"/>
        <end position="260"/>
    </location>
</feature>
<name>A0ABS1EEM1_9BURK</name>
<dbReference type="InterPro" id="IPR013033">
    <property type="entry name" value="MinC"/>
</dbReference>
<evidence type="ECO:0000256" key="6">
    <source>
        <dbReference type="HAMAP-Rule" id="MF_00267"/>
    </source>
</evidence>
<dbReference type="Gene3D" id="2.160.20.70">
    <property type="match status" value="1"/>
</dbReference>
<dbReference type="NCBIfam" id="TIGR01222">
    <property type="entry name" value="minC"/>
    <property type="match status" value="1"/>
</dbReference>
<evidence type="ECO:0000313" key="11">
    <source>
        <dbReference type="Proteomes" id="UP000635316"/>
    </source>
</evidence>
<comment type="caution">
    <text evidence="10">The sequence shown here is derived from an EMBL/GenBank/DDBJ whole genome shotgun (WGS) entry which is preliminary data.</text>
</comment>
<feature type="domain" description="Septum formation inhibitor MinC N-terminal" evidence="9">
    <location>
        <begin position="27"/>
        <end position="93"/>
    </location>
</feature>
<dbReference type="Gene3D" id="3.30.70.260">
    <property type="match status" value="1"/>
</dbReference>
<evidence type="ECO:0000256" key="7">
    <source>
        <dbReference type="SAM" id="MobiDB-lite"/>
    </source>
</evidence>
<sequence>MDLNGFNFFSETGITVTSKANTTQALIFKSASLFALRIVLNSSNLAALKEAITRKMSEAGSLFKDEAVVLDATRINEAPDWPALLAHLQANHLPVIGVMAEGAVLDSARKAGLVPVTLSTPSNANRRDDEPPAAPIPQAAPAKPEPEPAPEAPPAEPTLVIKRQLRSGQRVYARNSDLIIIGAVGRGAEIIADGNIHVYGPLRGKAIAGAKGNTQARIFTSQLDAELLAIAGIYRLIDADFNQSLIKQPVIVELENESLSFISNDEHK</sequence>
<dbReference type="InterPro" id="IPR005526">
    <property type="entry name" value="Septum_form_inhib_MinC_C"/>
</dbReference>
<proteinExistence type="inferred from homology"/>
<dbReference type="EMBL" id="JAENGP010000003">
    <property type="protein sequence ID" value="MBK1780282.1"/>
    <property type="molecule type" value="Genomic_DNA"/>
</dbReference>
<organism evidence="10 11">
    <name type="scientific">Advenella mandrilli</name>
    <dbReference type="NCBI Taxonomy" id="2800330"/>
    <lineage>
        <taxon>Bacteria</taxon>
        <taxon>Pseudomonadati</taxon>
        <taxon>Pseudomonadota</taxon>
        <taxon>Betaproteobacteria</taxon>
        <taxon>Burkholderiales</taxon>
        <taxon>Alcaligenaceae</taxon>
    </lineage>
</organism>
<dbReference type="InterPro" id="IPR036145">
    <property type="entry name" value="MinC_C_sf"/>
</dbReference>
<keyword evidence="4 6" id="KW-0131">Cell cycle</keyword>
<dbReference type="RefSeq" id="WP_200233873.1">
    <property type="nucleotide sequence ID" value="NZ_JAENGP010000003.1"/>
</dbReference>
<evidence type="ECO:0000256" key="5">
    <source>
        <dbReference type="ARBA" id="ARBA00025606"/>
    </source>
</evidence>
<dbReference type="Pfam" id="PF03775">
    <property type="entry name" value="MinC_C"/>
    <property type="match status" value="1"/>
</dbReference>
<evidence type="ECO:0000259" key="8">
    <source>
        <dbReference type="Pfam" id="PF03775"/>
    </source>
</evidence>
<dbReference type="HAMAP" id="MF_00267">
    <property type="entry name" value="MinC"/>
    <property type="match status" value="1"/>
</dbReference>
<evidence type="ECO:0000256" key="2">
    <source>
        <dbReference type="ARBA" id="ARBA00022618"/>
    </source>
</evidence>
<dbReference type="Pfam" id="PF05209">
    <property type="entry name" value="MinC_N"/>
    <property type="match status" value="1"/>
</dbReference>
<evidence type="ECO:0000256" key="1">
    <source>
        <dbReference type="ARBA" id="ARBA00006291"/>
    </source>
</evidence>
<dbReference type="Proteomes" id="UP000635316">
    <property type="component" value="Unassembled WGS sequence"/>
</dbReference>
<protein>
    <recommendedName>
        <fullName evidence="6">Probable septum site-determining protein MinC</fullName>
    </recommendedName>
</protein>